<dbReference type="Proteomes" id="UP000256269">
    <property type="component" value="Unassembled WGS sequence"/>
</dbReference>
<evidence type="ECO:0000256" key="2">
    <source>
        <dbReference type="ARBA" id="ARBA00008974"/>
    </source>
</evidence>
<keyword evidence="5 8" id="KW-1133">Transmembrane helix</keyword>
<evidence type="ECO:0000256" key="7">
    <source>
        <dbReference type="PIRNR" id="PIRNR002744"/>
    </source>
</evidence>
<comment type="similarity">
    <text evidence="2 7">Belongs to the purine-cytosine permease (2.A.39) family.</text>
</comment>
<gene>
    <name evidence="9" type="ORF">BCF44_13423</name>
</gene>
<comment type="subcellular location">
    <subcellularLocation>
        <location evidence="1">Membrane</location>
        <topology evidence="1">Multi-pass membrane protein</topology>
    </subcellularLocation>
</comment>
<evidence type="ECO:0000256" key="6">
    <source>
        <dbReference type="ARBA" id="ARBA00023136"/>
    </source>
</evidence>
<dbReference type="GO" id="GO:0005886">
    <property type="term" value="C:plasma membrane"/>
    <property type="evidence" value="ECO:0007669"/>
    <property type="project" value="TreeGrafter"/>
</dbReference>
<dbReference type="InterPro" id="IPR001248">
    <property type="entry name" value="Pur-cyt_permease"/>
</dbReference>
<dbReference type="PANTHER" id="PTHR31806">
    <property type="entry name" value="PURINE-CYTOSINE PERMEASE FCY2-RELATED"/>
    <property type="match status" value="1"/>
</dbReference>
<evidence type="ECO:0000256" key="1">
    <source>
        <dbReference type="ARBA" id="ARBA00004141"/>
    </source>
</evidence>
<dbReference type="InterPro" id="IPR026030">
    <property type="entry name" value="Pur-cyt_permease_Fcy2/21/22"/>
</dbReference>
<keyword evidence="6 7" id="KW-0472">Membrane</keyword>
<feature type="transmembrane region" description="Helical" evidence="8">
    <location>
        <begin position="425"/>
        <end position="447"/>
    </location>
</feature>
<protein>
    <submittedName>
        <fullName evidence="9">Purine-cytosine permease-like protein</fullName>
    </submittedName>
</protein>
<dbReference type="GO" id="GO:0022857">
    <property type="term" value="F:transmembrane transporter activity"/>
    <property type="evidence" value="ECO:0007669"/>
    <property type="project" value="InterPro"/>
</dbReference>
<sequence>MTESSAIEKRSIDWVPDTERHGKLWTQGPFWFMGNFQPFTVGIGLLGPTAFGLTVGQTALAGVLGILLGTGFMAFHASQGPNFGLPQMIQSRAQFGYRGVILALVATAFTFVMFNVVDVVILKRGLSGIFGWDPAVVAIGCTVLAAVIAIYGHDWLHRAFQILFWASLPLWLVLTVAIATGNGGGGGGDAGAFTWAGFLGMFAVGASYNLTYAPYVSDYSRYLPRDTKPASIVVSVFVGASASPIWLIPVGAWLGAKLGVSDALAGIYASGNHVVAGLGGVLTVLSVLVLVVTMGLNAYSGMLTVVTAADSLRPVNPTRRLRVVVILVLAVVWWILGSVLENASAALSDSLLVMLYLLAPWTAINLTDYFFVRRGHYAITDLFTPKGIYGAWNGKGILCLLLGVLVEIPFVVVGTDYVGFLAEDYLHGVDISWIISMAVAGGLYFLLTRGLDPGSEADAIQESERLLTDTGVAR</sequence>
<evidence type="ECO:0000256" key="5">
    <source>
        <dbReference type="ARBA" id="ARBA00022989"/>
    </source>
</evidence>
<evidence type="ECO:0000256" key="3">
    <source>
        <dbReference type="ARBA" id="ARBA00022448"/>
    </source>
</evidence>
<comment type="caution">
    <text evidence="9">The sequence shown here is derived from an EMBL/GenBank/DDBJ whole genome shotgun (WGS) entry which is preliminary data.</text>
</comment>
<feature type="transmembrane region" description="Helical" evidence="8">
    <location>
        <begin position="57"/>
        <end position="75"/>
    </location>
</feature>
<feature type="transmembrane region" description="Helical" evidence="8">
    <location>
        <begin position="162"/>
        <end position="180"/>
    </location>
</feature>
<evidence type="ECO:0000313" key="9">
    <source>
        <dbReference type="EMBL" id="REH26168.1"/>
    </source>
</evidence>
<reference evidence="9 10" key="1">
    <citation type="submission" date="2018-08" db="EMBL/GenBank/DDBJ databases">
        <title>Genomic Encyclopedia of Archaeal and Bacterial Type Strains, Phase II (KMG-II): from individual species to whole genera.</title>
        <authorList>
            <person name="Goeker M."/>
        </authorList>
    </citation>
    <scope>NUCLEOTIDE SEQUENCE [LARGE SCALE GENOMIC DNA]</scope>
    <source>
        <strain evidence="9 10">DSM 45791</strain>
    </source>
</reference>
<evidence type="ECO:0000313" key="10">
    <source>
        <dbReference type="Proteomes" id="UP000256269"/>
    </source>
</evidence>
<evidence type="ECO:0000256" key="4">
    <source>
        <dbReference type="ARBA" id="ARBA00022692"/>
    </source>
</evidence>
<dbReference type="Gene3D" id="1.10.4160.10">
    <property type="entry name" value="Hydantoin permease"/>
    <property type="match status" value="1"/>
</dbReference>
<dbReference type="OrthoDB" id="9809167at2"/>
<feature type="transmembrane region" description="Helical" evidence="8">
    <location>
        <begin position="30"/>
        <end position="51"/>
    </location>
</feature>
<evidence type="ECO:0000256" key="8">
    <source>
        <dbReference type="SAM" id="Phobius"/>
    </source>
</evidence>
<feature type="transmembrane region" description="Helical" evidence="8">
    <location>
        <begin position="392"/>
        <end position="413"/>
    </location>
</feature>
<keyword evidence="4 8" id="KW-0812">Transmembrane</keyword>
<name>A0A3E0GUC4_9PSEU</name>
<dbReference type="PIRSF" id="PIRSF002744">
    <property type="entry name" value="Pur-cyt_permease"/>
    <property type="match status" value="1"/>
</dbReference>
<feature type="transmembrane region" description="Helical" evidence="8">
    <location>
        <begin position="129"/>
        <end position="150"/>
    </location>
</feature>
<feature type="transmembrane region" description="Helical" evidence="8">
    <location>
        <begin position="95"/>
        <end position="117"/>
    </location>
</feature>
<feature type="transmembrane region" description="Helical" evidence="8">
    <location>
        <begin position="274"/>
        <end position="300"/>
    </location>
</feature>
<dbReference type="Pfam" id="PF02133">
    <property type="entry name" value="Transp_cyt_pur"/>
    <property type="match status" value="1"/>
</dbReference>
<keyword evidence="10" id="KW-1185">Reference proteome</keyword>
<organism evidence="9 10">
    <name type="scientific">Kutzneria buriramensis</name>
    <dbReference type="NCBI Taxonomy" id="1045776"/>
    <lineage>
        <taxon>Bacteria</taxon>
        <taxon>Bacillati</taxon>
        <taxon>Actinomycetota</taxon>
        <taxon>Actinomycetes</taxon>
        <taxon>Pseudonocardiales</taxon>
        <taxon>Pseudonocardiaceae</taxon>
        <taxon>Kutzneria</taxon>
    </lineage>
</organism>
<dbReference type="AlphaFoldDB" id="A0A3E0GUC4"/>
<feature type="transmembrane region" description="Helical" evidence="8">
    <location>
        <begin position="192"/>
        <end position="211"/>
    </location>
</feature>
<dbReference type="EMBL" id="QUNO01000034">
    <property type="protein sequence ID" value="REH26168.1"/>
    <property type="molecule type" value="Genomic_DNA"/>
</dbReference>
<proteinExistence type="inferred from homology"/>
<feature type="transmembrane region" description="Helical" evidence="8">
    <location>
        <begin position="232"/>
        <end position="254"/>
    </location>
</feature>
<feature type="transmembrane region" description="Helical" evidence="8">
    <location>
        <begin position="321"/>
        <end position="340"/>
    </location>
</feature>
<accession>A0A3E0GUC4</accession>
<dbReference type="PANTHER" id="PTHR31806:SF1">
    <property type="entry name" value="PURINE-CYTOSINE PERMEASE FCY2-RELATED"/>
    <property type="match status" value="1"/>
</dbReference>
<dbReference type="RefSeq" id="WP_116182002.1">
    <property type="nucleotide sequence ID" value="NZ_CP144375.1"/>
</dbReference>
<feature type="transmembrane region" description="Helical" evidence="8">
    <location>
        <begin position="352"/>
        <end position="371"/>
    </location>
</feature>
<keyword evidence="3 7" id="KW-0813">Transport</keyword>